<proteinExistence type="predicted"/>
<evidence type="ECO:0000259" key="3">
    <source>
        <dbReference type="PROSITE" id="PS51186"/>
    </source>
</evidence>
<feature type="domain" description="N-acetyltransferase" evidence="3">
    <location>
        <begin position="22"/>
        <end position="164"/>
    </location>
</feature>
<dbReference type="EC" id="2.3.1.-" evidence="4"/>
<dbReference type="Proteomes" id="UP000049127">
    <property type="component" value="Unassembled WGS sequence"/>
</dbReference>
<dbReference type="InterPro" id="IPR000182">
    <property type="entry name" value="GNAT_dom"/>
</dbReference>
<sequence>MVFIKTLYKIINVSNIEGKLVNMIRKLENKDIDKIMDIWLKSTIKAHDFIEEKYWRDNYNIVKNIYIPMADSFVYEDDNGINGFISIINNEFIGALFVDTDNQGSGIGKQLIDYVMNKYNYLSLAVYKENKKSVDFYISRGFKIIKEQLNEDSGYEEYIMEKTI</sequence>
<name>A0A0C7QQ23_PARSO</name>
<evidence type="ECO:0000256" key="1">
    <source>
        <dbReference type="ARBA" id="ARBA00022679"/>
    </source>
</evidence>
<dbReference type="PANTHER" id="PTHR43800:SF1">
    <property type="entry name" value="PEPTIDYL-LYSINE N-ACETYLTRANSFERASE YJAB"/>
    <property type="match status" value="1"/>
</dbReference>
<organism evidence="4 5">
    <name type="scientific">Paraclostridium sordellii</name>
    <name type="common">Clostridium sordellii</name>
    <dbReference type="NCBI Taxonomy" id="1505"/>
    <lineage>
        <taxon>Bacteria</taxon>
        <taxon>Bacillati</taxon>
        <taxon>Bacillota</taxon>
        <taxon>Clostridia</taxon>
        <taxon>Peptostreptococcales</taxon>
        <taxon>Peptostreptococcaceae</taxon>
        <taxon>Paraclostridium</taxon>
    </lineage>
</organism>
<evidence type="ECO:0000313" key="5">
    <source>
        <dbReference type="Proteomes" id="UP000049127"/>
    </source>
</evidence>
<dbReference type="SUPFAM" id="SSF55729">
    <property type="entry name" value="Acyl-CoA N-acyltransferases (Nat)"/>
    <property type="match status" value="1"/>
</dbReference>
<dbReference type="AlphaFoldDB" id="A0A0C7QQ23"/>
<gene>
    <name evidence="4" type="primary">yjaB</name>
    <name evidence="4" type="ORF">R28058_05601</name>
</gene>
<keyword evidence="1 4" id="KW-0808">Transferase</keyword>
<dbReference type="InterPro" id="IPR016181">
    <property type="entry name" value="Acyl_CoA_acyltransferase"/>
</dbReference>
<dbReference type="PANTHER" id="PTHR43800">
    <property type="entry name" value="PEPTIDYL-LYSINE N-ACETYLTRANSFERASE YJAB"/>
    <property type="match status" value="1"/>
</dbReference>
<accession>A0A0C7QQ23</accession>
<dbReference type="PROSITE" id="PS51186">
    <property type="entry name" value="GNAT"/>
    <property type="match status" value="1"/>
</dbReference>
<dbReference type="CDD" id="cd04301">
    <property type="entry name" value="NAT_SF"/>
    <property type="match status" value="1"/>
</dbReference>
<dbReference type="EMBL" id="CEKZ01000003">
    <property type="protein sequence ID" value="CEQ02827.1"/>
    <property type="molecule type" value="Genomic_DNA"/>
</dbReference>
<dbReference type="GO" id="GO:0016747">
    <property type="term" value="F:acyltransferase activity, transferring groups other than amino-acyl groups"/>
    <property type="evidence" value="ECO:0007669"/>
    <property type="project" value="InterPro"/>
</dbReference>
<keyword evidence="2 4" id="KW-0012">Acyltransferase</keyword>
<reference evidence="4 5" key="1">
    <citation type="submission" date="2015-01" db="EMBL/GenBank/DDBJ databases">
        <authorList>
            <person name="Aslett A.Martin."/>
            <person name="De Silva Nishadi"/>
        </authorList>
    </citation>
    <scope>NUCLEOTIDE SEQUENCE [LARGE SCALE GENOMIC DNA]</scope>
    <source>
        <strain evidence="4 5">R28058</strain>
    </source>
</reference>
<dbReference type="NCBIfam" id="NF007853">
    <property type="entry name" value="PRK10562.1"/>
    <property type="match status" value="1"/>
</dbReference>
<dbReference type="Gene3D" id="3.40.630.30">
    <property type="match status" value="1"/>
</dbReference>
<dbReference type="Pfam" id="PF13673">
    <property type="entry name" value="Acetyltransf_10"/>
    <property type="match status" value="1"/>
</dbReference>
<protein>
    <submittedName>
        <fullName evidence="4">Acetyltransferase</fullName>
        <ecNumber evidence="4">2.3.1.-</ecNumber>
    </submittedName>
</protein>
<evidence type="ECO:0000313" key="4">
    <source>
        <dbReference type="EMBL" id="CEQ02827.1"/>
    </source>
</evidence>
<evidence type="ECO:0000256" key="2">
    <source>
        <dbReference type="ARBA" id="ARBA00023315"/>
    </source>
</evidence>